<dbReference type="Pfam" id="PF00528">
    <property type="entry name" value="BPD_transp_1"/>
    <property type="match status" value="1"/>
</dbReference>
<feature type="transmembrane region" description="Helical" evidence="7">
    <location>
        <begin position="243"/>
        <end position="264"/>
    </location>
</feature>
<evidence type="ECO:0000313" key="10">
    <source>
        <dbReference type="Proteomes" id="UP000199013"/>
    </source>
</evidence>
<dbReference type="InterPro" id="IPR035906">
    <property type="entry name" value="MetI-like_sf"/>
</dbReference>
<keyword evidence="3" id="KW-1003">Cell membrane</keyword>
<dbReference type="Proteomes" id="UP000199013">
    <property type="component" value="Unassembled WGS sequence"/>
</dbReference>
<dbReference type="CDD" id="cd06261">
    <property type="entry name" value="TM_PBP2"/>
    <property type="match status" value="1"/>
</dbReference>
<keyword evidence="2 7" id="KW-0813">Transport</keyword>
<feature type="transmembrane region" description="Helical" evidence="7">
    <location>
        <begin position="184"/>
        <end position="207"/>
    </location>
</feature>
<keyword evidence="5 7" id="KW-1133">Transmembrane helix</keyword>
<evidence type="ECO:0000256" key="3">
    <source>
        <dbReference type="ARBA" id="ARBA00022475"/>
    </source>
</evidence>
<name>A0A1C3P952_9ACTN</name>
<feature type="transmembrane region" description="Helical" evidence="7">
    <location>
        <begin position="73"/>
        <end position="97"/>
    </location>
</feature>
<dbReference type="PANTHER" id="PTHR43744">
    <property type="entry name" value="ABC TRANSPORTER PERMEASE PROTEIN MG189-RELATED-RELATED"/>
    <property type="match status" value="1"/>
</dbReference>
<comment type="similarity">
    <text evidence="7">Belongs to the binding-protein-dependent transport system permease family.</text>
</comment>
<dbReference type="InterPro" id="IPR000515">
    <property type="entry name" value="MetI-like"/>
</dbReference>
<dbReference type="GO" id="GO:0005886">
    <property type="term" value="C:plasma membrane"/>
    <property type="evidence" value="ECO:0007669"/>
    <property type="project" value="UniProtKB-SubCell"/>
</dbReference>
<feature type="transmembrane region" description="Helical" evidence="7">
    <location>
        <begin position="145"/>
        <end position="163"/>
    </location>
</feature>
<dbReference type="SUPFAM" id="SSF161098">
    <property type="entry name" value="MetI-like"/>
    <property type="match status" value="1"/>
</dbReference>
<evidence type="ECO:0000256" key="6">
    <source>
        <dbReference type="ARBA" id="ARBA00023136"/>
    </source>
</evidence>
<evidence type="ECO:0000256" key="2">
    <source>
        <dbReference type="ARBA" id="ARBA00022448"/>
    </source>
</evidence>
<evidence type="ECO:0000256" key="1">
    <source>
        <dbReference type="ARBA" id="ARBA00004651"/>
    </source>
</evidence>
<feature type="domain" description="ABC transmembrane type-1" evidence="8">
    <location>
        <begin position="74"/>
        <end position="264"/>
    </location>
</feature>
<dbReference type="GO" id="GO:0055085">
    <property type="term" value="P:transmembrane transport"/>
    <property type="evidence" value="ECO:0007669"/>
    <property type="project" value="InterPro"/>
</dbReference>
<accession>A0A1C3P952</accession>
<evidence type="ECO:0000256" key="5">
    <source>
        <dbReference type="ARBA" id="ARBA00022989"/>
    </source>
</evidence>
<comment type="subcellular location">
    <subcellularLocation>
        <location evidence="1 7">Cell membrane</location>
        <topology evidence="1 7">Multi-pass membrane protein</topology>
    </subcellularLocation>
</comment>
<dbReference type="PANTHER" id="PTHR43744:SF12">
    <property type="entry name" value="ABC TRANSPORTER PERMEASE PROTEIN MG189-RELATED"/>
    <property type="match status" value="1"/>
</dbReference>
<evidence type="ECO:0000259" key="8">
    <source>
        <dbReference type="PROSITE" id="PS50928"/>
    </source>
</evidence>
<keyword evidence="4 7" id="KW-0812">Transmembrane</keyword>
<keyword evidence="6 7" id="KW-0472">Membrane</keyword>
<dbReference type="PROSITE" id="PS50928">
    <property type="entry name" value="ABC_TM1"/>
    <property type="match status" value="1"/>
</dbReference>
<dbReference type="AlphaFoldDB" id="A0A1C3P952"/>
<reference evidence="10" key="1">
    <citation type="submission" date="2016-02" db="EMBL/GenBank/DDBJ databases">
        <authorList>
            <person name="Wibberg D."/>
        </authorList>
    </citation>
    <scope>NUCLEOTIDE SEQUENCE [LARGE SCALE GENOMIC DNA]</scope>
</reference>
<dbReference type="Gene3D" id="1.10.3720.10">
    <property type="entry name" value="MetI-like"/>
    <property type="match status" value="1"/>
</dbReference>
<dbReference type="EMBL" id="FLUV01002045">
    <property type="protein sequence ID" value="SBW26363.1"/>
    <property type="molecule type" value="Genomic_DNA"/>
</dbReference>
<organism evidence="9 10">
    <name type="scientific">Candidatus Protofrankia californiensis</name>
    <dbReference type="NCBI Taxonomy" id="1839754"/>
    <lineage>
        <taxon>Bacteria</taxon>
        <taxon>Bacillati</taxon>
        <taxon>Actinomycetota</taxon>
        <taxon>Actinomycetes</taxon>
        <taxon>Frankiales</taxon>
        <taxon>Frankiaceae</taxon>
        <taxon>Protofrankia</taxon>
    </lineage>
</organism>
<proteinExistence type="inferred from homology"/>
<sequence length="279" mass="30003">MNRMLTAHTLWRVVRWGLVLTTATVAVFPFYWMLRTAVAGPDDVFFSGISLLPKDFDLGNFGRAWAKADLGAAMLNGALVTVTILACQLATCVPAAYAFAKLRFPGRGALYGLVLACLLVPTQATAIPLYLGIGSIGLGNTWPALVLPFTTSAFGIFLLRQYMVTIPDSLLEAARTDGLGTWATLWRVVVPMSAPAIATFAIFSIFVHWNDYLWPLLVARDQTLRTPPLALATFNQVDVGTDYAALAAGAVIITTPIILLFLLAQRRFVAGIAGGELPG</sequence>
<evidence type="ECO:0000256" key="4">
    <source>
        <dbReference type="ARBA" id="ARBA00022692"/>
    </source>
</evidence>
<feature type="transmembrane region" description="Helical" evidence="7">
    <location>
        <begin position="109"/>
        <end position="133"/>
    </location>
</feature>
<evidence type="ECO:0000256" key="7">
    <source>
        <dbReference type="RuleBase" id="RU363032"/>
    </source>
</evidence>
<protein>
    <submittedName>
        <fullName evidence="9">Binding-protein dependent transport system inner membrane protein</fullName>
    </submittedName>
</protein>
<evidence type="ECO:0000313" key="9">
    <source>
        <dbReference type="EMBL" id="SBW26363.1"/>
    </source>
</evidence>
<feature type="transmembrane region" description="Helical" evidence="7">
    <location>
        <begin position="12"/>
        <end position="34"/>
    </location>
</feature>
<gene>
    <name evidence="9" type="ORF">FDG2_4867</name>
</gene>
<keyword evidence="10" id="KW-1185">Reference proteome</keyword>